<feature type="region of interest" description="Disordered" evidence="9">
    <location>
        <begin position="269"/>
        <end position="340"/>
    </location>
</feature>
<feature type="transmembrane region" description="Helical" evidence="10">
    <location>
        <begin position="147"/>
        <end position="168"/>
    </location>
</feature>
<feature type="compositionally biased region" description="Low complexity" evidence="9">
    <location>
        <begin position="284"/>
        <end position="301"/>
    </location>
</feature>
<evidence type="ECO:0000256" key="2">
    <source>
        <dbReference type="ARBA" id="ARBA00022679"/>
    </source>
</evidence>
<dbReference type="PROSITE" id="PS00379">
    <property type="entry name" value="CDP_ALCOHOL_P_TRANSF"/>
    <property type="match status" value="1"/>
</dbReference>
<accession>A0A835W4L7</accession>
<evidence type="ECO:0000256" key="4">
    <source>
        <dbReference type="ARBA" id="ARBA00022989"/>
    </source>
</evidence>
<evidence type="ECO:0000256" key="9">
    <source>
        <dbReference type="SAM" id="MobiDB-lite"/>
    </source>
</evidence>
<evidence type="ECO:0000256" key="5">
    <source>
        <dbReference type="ARBA" id="ARBA00023098"/>
    </source>
</evidence>
<dbReference type="InterPro" id="IPR043130">
    <property type="entry name" value="CDP-OH_PTrfase_TM_dom"/>
</dbReference>
<keyword evidence="12" id="KW-1185">Reference proteome</keyword>
<feature type="transmembrane region" description="Helical" evidence="10">
    <location>
        <begin position="188"/>
        <end position="209"/>
    </location>
</feature>
<feature type="compositionally biased region" description="Basic and acidic residues" evidence="9">
    <location>
        <begin position="319"/>
        <end position="329"/>
    </location>
</feature>
<comment type="caution">
    <text evidence="11">The sequence shown here is derived from an EMBL/GenBank/DDBJ whole genome shotgun (WGS) entry which is preliminary data.</text>
</comment>
<dbReference type="Proteomes" id="UP000650467">
    <property type="component" value="Unassembled WGS sequence"/>
</dbReference>
<organism evidence="11 12">
    <name type="scientific">Chlamydomonas incerta</name>
    <dbReference type="NCBI Taxonomy" id="51695"/>
    <lineage>
        <taxon>Eukaryota</taxon>
        <taxon>Viridiplantae</taxon>
        <taxon>Chlorophyta</taxon>
        <taxon>core chlorophytes</taxon>
        <taxon>Chlorophyceae</taxon>
        <taxon>CS clade</taxon>
        <taxon>Chlamydomonadales</taxon>
        <taxon>Chlamydomonadaceae</taxon>
        <taxon>Chlamydomonas</taxon>
    </lineage>
</organism>
<proteinExistence type="inferred from homology"/>
<dbReference type="EMBL" id="JAEHOC010000012">
    <property type="protein sequence ID" value="KAG2436904.1"/>
    <property type="molecule type" value="Genomic_DNA"/>
</dbReference>
<dbReference type="GO" id="GO:0008654">
    <property type="term" value="P:phospholipid biosynthetic process"/>
    <property type="evidence" value="ECO:0007669"/>
    <property type="project" value="InterPro"/>
</dbReference>
<keyword evidence="4 10" id="KW-1133">Transmembrane helix</keyword>
<keyword evidence="6 10" id="KW-0472">Membrane</keyword>
<dbReference type="Pfam" id="PF01066">
    <property type="entry name" value="CDP-OH_P_transf"/>
    <property type="match status" value="1"/>
</dbReference>
<keyword evidence="5" id="KW-0443">Lipid metabolism</keyword>
<dbReference type="OrthoDB" id="10251079at2759"/>
<dbReference type="InterPro" id="IPR048254">
    <property type="entry name" value="CDP_ALCOHOL_P_TRANSF_CS"/>
</dbReference>
<dbReference type="InterPro" id="IPR000462">
    <property type="entry name" value="CDP-OH_P_trans"/>
</dbReference>
<dbReference type="GO" id="GO:0016020">
    <property type="term" value="C:membrane"/>
    <property type="evidence" value="ECO:0007669"/>
    <property type="project" value="UniProtKB-SubCell"/>
</dbReference>
<protein>
    <recommendedName>
        <fullName evidence="13">CDP-diacylglycerol--inositol 3-phosphatidyltransferase</fullName>
    </recommendedName>
</protein>
<sequence>MVTYSRVLLAFWAAAVSTSQPAVAVALWLVNFVLDGVDGALARRLGQTSAFGAFLDVAVDIASRGLLWLGWAAGAAADAAAAAAAGAAPAGTAAIVAALALPLSLAVVLLECLVFTCTHAAAGAAWKQESQFAAAPAWVAAVMARGFKTPPGCLAIAGLMGCPLWLWASRALPAGPWSHPLLGAVLGAGRLLAAGVELWLVGSYLAALLRSDVRGMEARRQQQEAVAAKEAVAAEEAVVQAVAVEEAEEREGEAVAGGVAAVVAAVDEEADEDEGARGVGGAAPVGPPSAMGGSGGAAAPVRRGGKRQPQTLAPAGPEGDDRGDADDANRQLGQLGQLGR</sequence>
<keyword evidence="7" id="KW-1208">Phospholipid metabolism</keyword>
<dbReference type="PANTHER" id="PTHR15362:SF13">
    <property type="entry name" value="SI:CH1073-145M9.1"/>
    <property type="match status" value="1"/>
</dbReference>
<reference evidence="11" key="1">
    <citation type="journal article" date="2020" name="bioRxiv">
        <title>Comparative genomics of Chlamydomonas.</title>
        <authorList>
            <person name="Craig R.J."/>
            <person name="Hasan A.R."/>
            <person name="Ness R.W."/>
            <person name="Keightley P.D."/>
        </authorList>
    </citation>
    <scope>NUCLEOTIDE SEQUENCE</scope>
    <source>
        <strain evidence="11">SAG 7.73</strain>
    </source>
</reference>
<comment type="similarity">
    <text evidence="8">Belongs to the CDP-alcohol phosphatidyltransferase class-I family.</text>
</comment>
<evidence type="ECO:0000256" key="1">
    <source>
        <dbReference type="ARBA" id="ARBA00004141"/>
    </source>
</evidence>
<dbReference type="PANTHER" id="PTHR15362">
    <property type="entry name" value="PHOSPHATIDYLINOSITOL SYNTHASE"/>
    <property type="match status" value="1"/>
</dbReference>
<evidence type="ECO:0000256" key="8">
    <source>
        <dbReference type="RuleBase" id="RU003750"/>
    </source>
</evidence>
<gene>
    <name evidence="11" type="ORF">HXX76_006423</name>
</gene>
<keyword evidence="3 10" id="KW-0812">Transmembrane</keyword>
<dbReference type="Gene3D" id="1.20.120.1760">
    <property type="match status" value="1"/>
</dbReference>
<evidence type="ECO:0000256" key="7">
    <source>
        <dbReference type="ARBA" id="ARBA00023264"/>
    </source>
</evidence>
<name>A0A835W4L7_CHLIN</name>
<dbReference type="AlphaFoldDB" id="A0A835W4L7"/>
<dbReference type="GO" id="GO:0016780">
    <property type="term" value="F:phosphotransferase activity, for other substituted phosphate groups"/>
    <property type="evidence" value="ECO:0007669"/>
    <property type="project" value="InterPro"/>
</dbReference>
<evidence type="ECO:0000313" key="12">
    <source>
        <dbReference type="Proteomes" id="UP000650467"/>
    </source>
</evidence>
<keyword evidence="2 8" id="KW-0808">Transferase</keyword>
<evidence type="ECO:0000256" key="10">
    <source>
        <dbReference type="SAM" id="Phobius"/>
    </source>
</evidence>
<evidence type="ECO:0008006" key="13">
    <source>
        <dbReference type="Google" id="ProtNLM"/>
    </source>
</evidence>
<evidence type="ECO:0000256" key="3">
    <source>
        <dbReference type="ARBA" id="ARBA00022692"/>
    </source>
</evidence>
<evidence type="ECO:0000256" key="6">
    <source>
        <dbReference type="ARBA" id="ARBA00023136"/>
    </source>
</evidence>
<comment type="subcellular location">
    <subcellularLocation>
        <location evidence="1">Membrane</location>
        <topology evidence="1">Multi-pass membrane protein</topology>
    </subcellularLocation>
</comment>
<evidence type="ECO:0000313" key="11">
    <source>
        <dbReference type="EMBL" id="KAG2436904.1"/>
    </source>
</evidence>